<dbReference type="InterPro" id="IPR011600">
    <property type="entry name" value="Pept_C14_caspase"/>
</dbReference>
<dbReference type="Pfam" id="PF00656">
    <property type="entry name" value="Peptidase_C14"/>
    <property type="match status" value="1"/>
</dbReference>
<dbReference type="SUPFAM" id="SSF52129">
    <property type="entry name" value="Caspase-like"/>
    <property type="match status" value="1"/>
</dbReference>
<dbReference type="SUPFAM" id="SSF52540">
    <property type="entry name" value="P-loop containing nucleoside triphosphate hydrolases"/>
    <property type="match status" value="1"/>
</dbReference>
<accession>A0A5Q0LDV6</accession>
<name>A0A5Q0LDV6_9ACTN</name>
<dbReference type="EMBL" id="CP045643">
    <property type="protein sequence ID" value="QFZ75200.1"/>
    <property type="molecule type" value="Genomic_DNA"/>
</dbReference>
<evidence type="ECO:0000313" key="2">
    <source>
        <dbReference type="EMBL" id="QFZ75200.1"/>
    </source>
</evidence>
<dbReference type="Gene3D" id="3.40.50.1460">
    <property type="match status" value="1"/>
</dbReference>
<reference evidence="2 3" key="1">
    <citation type="submission" date="2019-10" db="EMBL/GenBank/DDBJ databases">
        <title>A novel species.</title>
        <authorList>
            <person name="Gao J."/>
        </authorList>
    </citation>
    <scope>NUCLEOTIDE SEQUENCE [LARGE SCALE GENOMIC DNA]</scope>
    <source>
        <strain evidence="2 3">QMT-28</strain>
    </source>
</reference>
<dbReference type="PANTHER" id="PTHR22576:SF37">
    <property type="entry name" value="MUCOSA-ASSOCIATED LYMPHOID TISSUE LYMPHOMA TRANSLOCATION PROTEIN 1"/>
    <property type="match status" value="1"/>
</dbReference>
<feature type="domain" description="Peptidase C14 caspase" evidence="1">
    <location>
        <begin position="6"/>
        <end position="219"/>
    </location>
</feature>
<dbReference type="GO" id="GO:0006508">
    <property type="term" value="P:proteolysis"/>
    <property type="evidence" value="ECO:0007669"/>
    <property type="project" value="InterPro"/>
</dbReference>
<evidence type="ECO:0000259" key="1">
    <source>
        <dbReference type="Pfam" id="PF00656"/>
    </source>
</evidence>
<dbReference type="KEGG" id="sfy:GFH48_19730"/>
<sequence>MVGEYRALLIGVHQYCEDSDFGLLKGPPNDLREMDRVLRDPVSGLFTVKGRLLNPKTGDLRIGVQKFLDGASRDDHLLLYYSGHGETSSRKRQLCLTSAESSRATLDSSGLSFDECYEWITDSPARSVTVILDCCRSGVAVKSGGPDFGEVEALFSGEEEPQSKTVKVLAAGTGYQTTADADSDDGTSPFTARLIAALTDSAQADELGLVSFDSVVAAMKATQNDSTPRLQAWGTHQDGGGPYLAQRAGHARHAMEQAGLKEMAFSRRGGAEYDGRTVHVRVAQVERIAMQLADRSPTTMFVSGPLGTGKTWILCDVIDRLTDEDWEIRTFLPSREPEDAHKLLTALRTYAAQLRASTDKLCLVVIDGIEWSDIWAEFVIGLQDLTERDDLGVGVLASLEIQRGQIQPDHEHKSWQVSGDRLVQPVVARSATEFIAEVLSAAWNPHVADWSADRLNRARNSLQELIGTDLWAATRLGPLWHASDAEEQVIRAVWEERLGPVSPAQSAALRKVAALGRFNLWCPLADALNAGDALVRLGPEFSERNEAVRLNSGFLCRAILARRESGGRVSYSYERRAADPVARQVITQHLSAMLLASHRQKDVITTLSRLRYDRRVFTDVVRKLSQGSARRPSAWDTWAEGWEDLAPVVHILSYLRTALPPAQAGELGDRLCQHVVDQAHDDLPLPVVVAALELLRDINRGRRRPAAFTEARDRLTDIAERQLAEHRWPAALRRRLLRLLRQMKWLTEENIERVGPLLLRPASPSVPEDLKIVFDFVRTVSRGRTTDALRAALATWDVVTEDLVRAPEEGNKPSGPERLAVRGILARYVYDDEFADDLLRQLMVALRKATAWQLNETLVASARLDKRFAADIVGRLDVDTWSTGVYRNAPPIAVAKLLSTLGNIRADIAVRTLYRADGTADTALADELAAPMRDDGDAVSASMLLKAAVRCEEQRGLLEGGFAQYLSHALGADFLADTLAHNTRLTIVNHLVEGYAKARTPLIESVRDEALCVVEDQIEHSGSEVGPRLALILSDEDALGQSFVTELITRGVIRRSTILARMLHIHNPGALAAFHELGVALFPGIETDFVNGVEASGHSWTQTRMFDNLADEGNVILALRAARSVAATLVLSGRHDAGGVILDAYQRAYQTGHPGQEWSRRVLEADDIELAEGIRLLRSLRAADARRVTEENLFRLSQAVRRSSPRVLADLLAAVAEVSSEAGERLLAMCQEAELLNDAFDDLIVDGDLFSQAASLYGLTTVEDRLYTRVVPTEMAERFHQDWTLQIQVINNPGLVQTLMRVAGNSGPGAALSVVRVVNIGSLRRRLERRNRGDAGGFTQLICILAELAPHLLSDLVDLDDARWLMWEAPMNLLGGLAESLAAAGVATEADISGMLALRLNVASEKVPRRQLSGYLLGAGWAAWTVARLGGRLRLDHMFSMWTANSVVPQHLLWALAWFEQDAWMQPLMNEAFEALSRRDGPPESPGAAAAILTVCEALDREPPRYDSADSLASWGHALRAEPAWIRALLASARQGGPVHTALRQEWAPWGTQRLQASLRWRAHDWRSVPGEALSDLLRLTRDA</sequence>
<keyword evidence="3" id="KW-1185">Reference proteome</keyword>
<protein>
    <recommendedName>
        <fullName evidence="1">Peptidase C14 caspase domain-containing protein</fullName>
    </recommendedName>
</protein>
<evidence type="ECO:0000313" key="3">
    <source>
        <dbReference type="Proteomes" id="UP000326179"/>
    </source>
</evidence>
<dbReference type="RefSeq" id="WP_153289471.1">
    <property type="nucleotide sequence ID" value="NZ_CP045643.1"/>
</dbReference>
<dbReference type="InterPro" id="IPR027417">
    <property type="entry name" value="P-loop_NTPase"/>
</dbReference>
<organism evidence="2 3">
    <name type="scientific">Streptomyces fagopyri</name>
    <dbReference type="NCBI Taxonomy" id="2662397"/>
    <lineage>
        <taxon>Bacteria</taxon>
        <taxon>Bacillati</taxon>
        <taxon>Actinomycetota</taxon>
        <taxon>Actinomycetes</taxon>
        <taxon>Kitasatosporales</taxon>
        <taxon>Streptomycetaceae</taxon>
        <taxon>Streptomyces</taxon>
    </lineage>
</organism>
<gene>
    <name evidence="2" type="ORF">GFH48_19730</name>
</gene>
<dbReference type="InterPro" id="IPR029030">
    <property type="entry name" value="Caspase-like_dom_sf"/>
</dbReference>
<dbReference type="Proteomes" id="UP000326179">
    <property type="component" value="Chromosome"/>
</dbReference>
<dbReference type="InterPro" id="IPR052039">
    <property type="entry name" value="Caspase-related_regulators"/>
</dbReference>
<dbReference type="GO" id="GO:0004197">
    <property type="term" value="F:cysteine-type endopeptidase activity"/>
    <property type="evidence" value="ECO:0007669"/>
    <property type="project" value="InterPro"/>
</dbReference>
<dbReference type="PANTHER" id="PTHR22576">
    <property type="entry name" value="MUCOSA ASSOCIATED LYMPHOID TISSUE LYMPHOMA TRANSLOCATION PROTEIN 1/PARACASPASE"/>
    <property type="match status" value="1"/>
</dbReference>
<proteinExistence type="predicted"/>